<gene>
    <name evidence="3" type="ORF">GCM10023187_52480</name>
</gene>
<feature type="region of interest" description="Disordered" evidence="1">
    <location>
        <begin position="615"/>
        <end position="686"/>
    </location>
</feature>
<organism evidence="3 4">
    <name type="scientific">Nibrella viscosa</name>
    <dbReference type="NCBI Taxonomy" id="1084524"/>
    <lineage>
        <taxon>Bacteria</taxon>
        <taxon>Pseudomonadati</taxon>
        <taxon>Bacteroidota</taxon>
        <taxon>Cytophagia</taxon>
        <taxon>Cytophagales</taxon>
        <taxon>Spirosomataceae</taxon>
        <taxon>Nibrella</taxon>
    </lineage>
</organism>
<feature type="compositionally biased region" description="Basic and acidic residues" evidence="1">
    <location>
        <begin position="628"/>
        <end position="663"/>
    </location>
</feature>
<accession>A0ABP8KXM9</accession>
<dbReference type="Pfam" id="PF13101">
    <property type="entry name" value="DUF3945"/>
    <property type="match status" value="1"/>
</dbReference>
<keyword evidence="4" id="KW-1185">Reference proteome</keyword>
<name>A0ABP8KXM9_9BACT</name>
<evidence type="ECO:0000259" key="2">
    <source>
        <dbReference type="Pfam" id="PF13101"/>
    </source>
</evidence>
<comment type="caution">
    <text evidence="3">The sequence shown here is derived from an EMBL/GenBank/DDBJ whole genome shotgun (WGS) entry which is preliminary data.</text>
</comment>
<feature type="region of interest" description="Disordered" evidence="1">
    <location>
        <begin position="167"/>
        <end position="211"/>
    </location>
</feature>
<feature type="domain" description="DUF3945" evidence="2">
    <location>
        <begin position="548"/>
        <end position="599"/>
    </location>
</feature>
<sequence>MSSTTQVPPTDVANQLYRFTKEDMERLQTRGELPLSVWDEFQQTGRLRPAHEEVVRMELGRRLWRQETNLPEQLLQIYRVPEYKKEADSLAIWRESTYPINLARHEEALQAKAQSPTVPENSVVTVNVPDKTEKDLVTVPIVNEQRQQAPLPHQESTSLPVGEQISKTAENNRESVATKNDQTNEERPVQAKAEDPIQHKESSPAEEKPTIQVTWDVATDAEKGKRQDYQLLLPPEAEHLRNYLESDKLLANPELTTRLYDAGLQKEELAAQLQAIGVTNNPQHVNQLTDYLWDVHESVKDLDLSNIDPTKTYRVQYSIPSDGQHTELQSTIVPPAPEPNPPELGIELVRGGLLANFFHNLQKNYSAANIQVYQSLRFLEVSSPDLNEGKGLPGQEQLNLNKLEQTTRFRWDQVADQLTHFGFTPEKLQETGALQNFLNGGKTGLLTLERTINNSPQVLVGKIYIVAHPELGPRVHFQPKRNVLTVPNEFLGFTFNEEEKKTLKENGNLGKLVTLQDNVTRQTFQGYIGIDQETNSLTVFRADRLKMPDEIRGVKLSPVQKEQLLQGGAVLLSGLAGSNGQKYDAYVQINAAKRSLAFAPVAGNSVKQTVNVATAQELEPPSQALKGTDSRQSLKTEQKTAKENNKMKRDNDQQQVKLEDPQKLRRLPKIKNQPAKKLNQRRSRET</sequence>
<evidence type="ECO:0000256" key="1">
    <source>
        <dbReference type="SAM" id="MobiDB-lite"/>
    </source>
</evidence>
<dbReference type="EMBL" id="BAABHB010000017">
    <property type="protein sequence ID" value="GAA4418762.1"/>
    <property type="molecule type" value="Genomic_DNA"/>
</dbReference>
<dbReference type="RefSeq" id="WP_345271034.1">
    <property type="nucleotide sequence ID" value="NZ_BAABHB010000017.1"/>
</dbReference>
<evidence type="ECO:0000313" key="4">
    <source>
        <dbReference type="Proteomes" id="UP001500936"/>
    </source>
</evidence>
<dbReference type="Proteomes" id="UP001500936">
    <property type="component" value="Unassembled WGS sequence"/>
</dbReference>
<feature type="compositionally biased region" description="Polar residues" evidence="1">
    <location>
        <begin position="167"/>
        <end position="181"/>
    </location>
</feature>
<evidence type="ECO:0000313" key="3">
    <source>
        <dbReference type="EMBL" id="GAA4418762.1"/>
    </source>
</evidence>
<dbReference type="InterPro" id="IPR025222">
    <property type="entry name" value="DUF3945"/>
</dbReference>
<protein>
    <recommendedName>
        <fullName evidence="2">DUF3945 domain-containing protein</fullName>
    </recommendedName>
</protein>
<reference evidence="4" key="1">
    <citation type="journal article" date="2019" name="Int. J. Syst. Evol. Microbiol.">
        <title>The Global Catalogue of Microorganisms (GCM) 10K type strain sequencing project: providing services to taxonomists for standard genome sequencing and annotation.</title>
        <authorList>
            <consortium name="The Broad Institute Genomics Platform"/>
            <consortium name="The Broad Institute Genome Sequencing Center for Infectious Disease"/>
            <person name="Wu L."/>
            <person name="Ma J."/>
        </authorList>
    </citation>
    <scope>NUCLEOTIDE SEQUENCE [LARGE SCALE GENOMIC DNA]</scope>
    <source>
        <strain evidence="4">JCM 17925</strain>
    </source>
</reference>
<proteinExistence type="predicted"/>
<feature type="compositionally biased region" description="Basic and acidic residues" evidence="1">
    <location>
        <begin position="182"/>
        <end position="209"/>
    </location>
</feature>